<name>A0ABW3SDQ1_9BACL</name>
<evidence type="ECO:0000256" key="2">
    <source>
        <dbReference type="ARBA" id="ARBA00022448"/>
    </source>
</evidence>
<dbReference type="Pfam" id="PF00005">
    <property type="entry name" value="ABC_tran"/>
    <property type="match status" value="1"/>
</dbReference>
<comment type="caution">
    <text evidence="6">The sequence shown here is derived from an EMBL/GenBank/DDBJ whole genome shotgun (WGS) entry which is preliminary data.</text>
</comment>
<gene>
    <name evidence="6" type="ORF">ACFQ2Z_16105</name>
</gene>
<protein>
    <submittedName>
        <fullName evidence="6">ABC transporter ATP-binding protein</fullName>
    </submittedName>
</protein>
<sequence length="252" mass="27518">METLLEAQGVSKRFGNGRGIGKVSLSVKAGDIVGLFGQNGAGKTTLLKAITGLCRPDEGTIRLFGSDLNTHYEQAMTRVGCVIEAADAYEYMTGRQNLRQAARYYPGLPASRIDDVLEMTGLAPYQHERAKHYSLGMKQRLALAAALLPDPKLVILDEPTNGLDIEGMVELRQTIARLAREEGIAFLISSHMLSHLEPIVTTVGILHVGELIRFGRRYEIVPPDVSLEDYYLDAIQSAKGADVHERTAGKLA</sequence>
<dbReference type="Gene3D" id="3.40.50.300">
    <property type="entry name" value="P-loop containing nucleotide triphosphate hydrolases"/>
    <property type="match status" value="1"/>
</dbReference>
<dbReference type="SMART" id="SM00382">
    <property type="entry name" value="AAA"/>
    <property type="match status" value="1"/>
</dbReference>
<evidence type="ECO:0000256" key="4">
    <source>
        <dbReference type="ARBA" id="ARBA00022840"/>
    </source>
</evidence>
<keyword evidence="3" id="KW-0547">Nucleotide-binding</keyword>
<dbReference type="InterPro" id="IPR027417">
    <property type="entry name" value="P-loop_NTPase"/>
</dbReference>
<evidence type="ECO:0000313" key="6">
    <source>
        <dbReference type="EMBL" id="MFD1182884.1"/>
    </source>
</evidence>
<dbReference type="RefSeq" id="WP_240270064.1">
    <property type="nucleotide sequence ID" value="NZ_JAKSXN010000037.1"/>
</dbReference>
<reference evidence="7" key="1">
    <citation type="journal article" date="2019" name="Int. J. Syst. Evol. Microbiol.">
        <title>The Global Catalogue of Microorganisms (GCM) 10K type strain sequencing project: providing services to taxonomists for standard genome sequencing and annotation.</title>
        <authorList>
            <consortium name="The Broad Institute Genomics Platform"/>
            <consortium name="The Broad Institute Genome Sequencing Center for Infectious Disease"/>
            <person name="Wu L."/>
            <person name="Ma J."/>
        </authorList>
    </citation>
    <scope>NUCLEOTIDE SEQUENCE [LARGE SCALE GENOMIC DNA]</scope>
    <source>
        <strain evidence="7">CCUG 48216</strain>
    </source>
</reference>
<dbReference type="InterPro" id="IPR017871">
    <property type="entry name" value="ABC_transporter-like_CS"/>
</dbReference>
<dbReference type="PROSITE" id="PS50893">
    <property type="entry name" value="ABC_TRANSPORTER_2"/>
    <property type="match status" value="1"/>
</dbReference>
<keyword evidence="7" id="KW-1185">Reference proteome</keyword>
<accession>A0ABW3SDQ1</accession>
<dbReference type="EMBL" id="JBHTKZ010000033">
    <property type="protein sequence ID" value="MFD1182884.1"/>
    <property type="molecule type" value="Genomic_DNA"/>
</dbReference>
<comment type="similarity">
    <text evidence="1">Belongs to the ABC transporter superfamily.</text>
</comment>
<evidence type="ECO:0000256" key="1">
    <source>
        <dbReference type="ARBA" id="ARBA00005417"/>
    </source>
</evidence>
<dbReference type="GO" id="GO:0005524">
    <property type="term" value="F:ATP binding"/>
    <property type="evidence" value="ECO:0007669"/>
    <property type="project" value="UniProtKB-KW"/>
</dbReference>
<keyword evidence="4 6" id="KW-0067">ATP-binding</keyword>
<dbReference type="PANTHER" id="PTHR43335">
    <property type="entry name" value="ABC TRANSPORTER, ATP-BINDING PROTEIN"/>
    <property type="match status" value="1"/>
</dbReference>
<evidence type="ECO:0000256" key="3">
    <source>
        <dbReference type="ARBA" id="ARBA00022741"/>
    </source>
</evidence>
<evidence type="ECO:0000313" key="7">
    <source>
        <dbReference type="Proteomes" id="UP001597211"/>
    </source>
</evidence>
<dbReference type="Proteomes" id="UP001597211">
    <property type="component" value="Unassembled WGS sequence"/>
</dbReference>
<proteinExistence type="inferred from homology"/>
<dbReference type="SUPFAM" id="SSF52540">
    <property type="entry name" value="P-loop containing nucleoside triphosphate hydrolases"/>
    <property type="match status" value="1"/>
</dbReference>
<keyword evidence="2" id="KW-0813">Transport</keyword>
<dbReference type="InterPro" id="IPR003439">
    <property type="entry name" value="ABC_transporter-like_ATP-bd"/>
</dbReference>
<feature type="domain" description="ABC transporter" evidence="5">
    <location>
        <begin position="5"/>
        <end position="233"/>
    </location>
</feature>
<dbReference type="PROSITE" id="PS00211">
    <property type="entry name" value="ABC_TRANSPORTER_1"/>
    <property type="match status" value="1"/>
</dbReference>
<dbReference type="InterPro" id="IPR003593">
    <property type="entry name" value="AAA+_ATPase"/>
</dbReference>
<dbReference type="PANTHER" id="PTHR43335:SF4">
    <property type="entry name" value="ABC TRANSPORTER, ATP-BINDING PROTEIN"/>
    <property type="match status" value="1"/>
</dbReference>
<organism evidence="6 7">
    <name type="scientific">Paenibacillus timonensis</name>
    <dbReference type="NCBI Taxonomy" id="225915"/>
    <lineage>
        <taxon>Bacteria</taxon>
        <taxon>Bacillati</taxon>
        <taxon>Bacillota</taxon>
        <taxon>Bacilli</taxon>
        <taxon>Bacillales</taxon>
        <taxon>Paenibacillaceae</taxon>
        <taxon>Paenibacillus</taxon>
    </lineage>
</organism>
<evidence type="ECO:0000259" key="5">
    <source>
        <dbReference type="PROSITE" id="PS50893"/>
    </source>
</evidence>